<feature type="region of interest" description="Disordered" evidence="1">
    <location>
        <begin position="304"/>
        <end position="391"/>
    </location>
</feature>
<dbReference type="SUPFAM" id="SSF46689">
    <property type="entry name" value="Homeodomain-like"/>
    <property type="match status" value="1"/>
</dbReference>
<feature type="compositionally biased region" description="Basic and acidic residues" evidence="1">
    <location>
        <begin position="678"/>
        <end position="703"/>
    </location>
</feature>
<feature type="domain" description="SANT" evidence="3">
    <location>
        <begin position="707"/>
        <end position="762"/>
    </location>
</feature>
<evidence type="ECO:0000256" key="1">
    <source>
        <dbReference type="SAM" id="MobiDB-lite"/>
    </source>
</evidence>
<proteinExistence type="predicted"/>
<dbReference type="PROSITE" id="PS51293">
    <property type="entry name" value="SANT"/>
    <property type="match status" value="1"/>
</dbReference>
<feature type="domain" description="Myb-like" evidence="2">
    <location>
        <begin position="712"/>
        <end position="758"/>
    </location>
</feature>
<dbReference type="Ensembl" id="ENSSFOT00015029635.2">
    <property type="protein sequence ID" value="ENSSFOP00015029299.2"/>
    <property type="gene ID" value="ENSSFOG00015018841.2"/>
</dbReference>
<dbReference type="InterPro" id="IPR039110">
    <property type="entry name" value="KNL2-like"/>
</dbReference>
<dbReference type="OrthoDB" id="118550at2759"/>
<feature type="region of interest" description="Disordered" evidence="1">
    <location>
        <begin position="83"/>
        <end position="109"/>
    </location>
</feature>
<dbReference type="Gene3D" id="1.10.10.60">
    <property type="entry name" value="Homeodomain-like"/>
    <property type="match status" value="1"/>
</dbReference>
<reference evidence="4" key="3">
    <citation type="submission" date="2025-09" db="UniProtKB">
        <authorList>
            <consortium name="Ensembl"/>
        </authorList>
    </citation>
    <scope>IDENTIFICATION</scope>
</reference>
<feature type="compositionally biased region" description="Acidic residues" evidence="1">
    <location>
        <begin position="943"/>
        <end position="955"/>
    </location>
</feature>
<protein>
    <recommendedName>
        <fullName evidence="6">Myb-like domain-containing protein</fullName>
    </recommendedName>
</protein>
<dbReference type="InterPro" id="IPR009057">
    <property type="entry name" value="Homeodomain-like_sf"/>
</dbReference>
<dbReference type="InterPro" id="IPR001005">
    <property type="entry name" value="SANT/Myb"/>
</dbReference>
<feature type="region of interest" description="Disordered" evidence="1">
    <location>
        <begin position="575"/>
        <end position="707"/>
    </location>
</feature>
<evidence type="ECO:0000313" key="5">
    <source>
        <dbReference type="Proteomes" id="UP000694397"/>
    </source>
</evidence>
<accession>A0A8C9S3I2</accession>
<dbReference type="Proteomes" id="UP000694397">
    <property type="component" value="Chromosome 15"/>
</dbReference>
<feature type="compositionally biased region" description="Polar residues" evidence="1">
    <location>
        <begin position="379"/>
        <end position="391"/>
    </location>
</feature>
<name>A0A8C9S3I2_SCLFO</name>
<feature type="compositionally biased region" description="Polar residues" evidence="1">
    <location>
        <begin position="92"/>
        <end position="107"/>
    </location>
</feature>
<dbReference type="SMART" id="SM00717">
    <property type="entry name" value="SANT"/>
    <property type="match status" value="1"/>
</dbReference>
<reference evidence="4" key="2">
    <citation type="submission" date="2025-08" db="UniProtKB">
        <authorList>
            <consortium name="Ensembl"/>
        </authorList>
    </citation>
    <scope>IDENTIFICATION</scope>
</reference>
<feature type="compositionally biased region" description="Basic and acidic residues" evidence="1">
    <location>
        <begin position="211"/>
        <end position="225"/>
    </location>
</feature>
<dbReference type="AlphaFoldDB" id="A0A8C9S3I2"/>
<dbReference type="GeneTree" id="ENSGT00390000007395"/>
<reference evidence="4 5" key="1">
    <citation type="submission" date="2019-04" db="EMBL/GenBank/DDBJ databases">
        <authorList>
            <consortium name="Wellcome Sanger Institute Data Sharing"/>
        </authorList>
    </citation>
    <scope>NUCLEOTIDE SEQUENCE [LARGE SCALE GENOMIC DNA]</scope>
</reference>
<evidence type="ECO:0000259" key="2">
    <source>
        <dbReference type="PROSITE" id="PS50090"/>
    </source>
</evidence>
<dbReference type="InterPro" id="IPR017884">
    <property type="entry name" value="SANT_dom"/>
</dbReference>
<feature type="region of interest" description="Disordered" evidence="1">
    <location>
        <begin position="935"/>
        <end position="955"/>
    </location>
</feature>
<feature type="compositionally biased region" description="Polar residues" evidence="1">
    <location>
        <begin position="526"/>
        <end position="539"/>
    </location>
</feature>
<evidence type="ECO:0008006" key="6">
    <source>
        <dbReference type="Google" id="ProtNLM"/>
    </source>
</evidence>
<dbReference type="PROSITE" id="PS50090">
    <property type="entry name" value="MYB_LIKE"/>
    <property type="match status" value="1"/>
</dbReference>
<gene>
    <name evidence="4" type="primary">mis18bp1</name>
</gene>
<feature type="region of interest" description="Disordered" evidence="1">
    <location>
        <begin position="189"/>
        <end position="236"/>
    </location>
</feature>
<organism evidence="4 5">
    <name type="scientific">Scleropages formosus</name>
    <name type="common">Asian bonytongue</name>
    <name type="synonym">Osteoglossum formosum</name>
    <dbReference type="NCBI Taxonomy" id="113540"/>
    <lineage>
        <taxon>Eukaryota</taxon>
        <taxon>Metazoa</taxon>
        <taxon>Chordata</taxon>
        <taxon>Craniata</taxon>
        <taxon>Vertebrata</taxon>
        <taxon>Euteleostomi</taxon>
        <taxon>Actinopterygii</taxon>
        <taxon>Neopterygii</taxon>
        <taxon>Teleostei</taxon>
        <taxon>Osteoglossocephala</taxon>
        <taxon>Osteoglossomorpha</taxon>
        <taxon>Osteoglossiformes</taxon>
        <taxon>Osteoglossidae</taxon>
        <taxon>Scleropages</taxon>
    </lineage>
</organism>
<feature type="compositionally biased region" description="Basic and acidic residues" evidence="1">
    <location>
        <begin position="494"/>
        <end position="505"/>
    </location>
</feature>
<feature type="compositionally biased region" description="Polar residues" evidence="1">
    <location>
        <begin position="591"/>
        <end position="600"/>
    </location>
</feature>
<dbReference type="CDD" id="cd00167">
    <property type="entry name" value="SANT"/>
    <property type="match status" value="1"/>
</dbReference>
<dbReference type="GO" id="GO:0000775">
    <property type="term" value="C:chromosome, centromeric region"/>
    <property type="evidence" value="ECO:0007669"/>
    <property type="project" value="TreeGrafter"/>
</dbReference>
<dbReference type="Pfam" id="PF00249">
    <property type="entry name" value="Myb_DNA-binding"/>
    <property type="match status" value="1"/>
</dbReference>
<sequence length="955" mass="106762">MQVFGLSVETRIPRGSSHKHREHGNWPYTILLTKNKGTSLNIITLIDLFHCPALPKWLLKKFLFGFPEKWKDYLETYLSQLKSSDSDPKKLGNNSTGSRMPQRQSKCTTKERALVSVTPKAHKISASSIPRSQQSVPKVSRSGRLIKPPLEYWKGGRIVMDADMNITIHEDYASMSALHLNKSLSVASSQEEKNTRSTKSHTAVKVLNQWPERKGQEKSDSDTKPHSNRKATKAEVEHLGWVSRQSSVPLSPLNTVVQLQKRCLENNVKFHPPKPNSCAMIDREVVDGPMMPSVSLSSVFFTDGMGSQSSSSDEKETSSLQRRVKSCTQLSHRRQRKKELLHVPSPSRNQNAREAKQSAKRSKCRKGGEKHHSAELASDSEQSAGTSQGSRISVMKNQAKSQACIFERATDKVQTNIEANDLVTGVEHPTSQLDSVLLQRNHVRSQAAKGAGHKKDTASSFTEEPPTVPKTSSQRKRGRASTSKPLRVLGSKGSQRDTKDSETDSRSNSATHRVFQLRSQSRTRRQGNLTDTSDASQNLRKSNYLSEECSSDSGSSKIITSDMCHLVKSISRKQVPAQIHKGDQKQEDDSSQTASDTSGSKGKRPVRKCSASAVSNRVRRPTEARLPNGHLNGTLPKAGKRCSAVASSDSSSPEDFRRREKGVRVKGVAGPGESTQLSEKKQEASRGGKGTNKENVRVPIHTEEEGDDDDMWTEKELDKLRKAVTTLPKHKSGFWVNVAMMVGTRSAEECQEQYAQQQIVKARYRLRRSTALTSTKEADKETLQITAKVGTLKRKQQMRQFLDHMPKDNHDDIFTSSPLQNKRVKLPTLSTNVEDHVFQHLEHNQTPRSSSFPQVKTPQCLHISPGMLGSINRHNNDRYVYQLQKKMRKGRANVHAPATSQEHKFTPASSQKCVRRRINEENDSLVVWEMFSGKEAAPLPSDDSGEEDYYFSDND</sequence>
<dbReference type="PANTHER" id="PTHR16124:SF3">
    <property type="entry name" value="MIS18-BINDING PROTEIN 1"/>
    <property type="match status" value="1"/>
</dbReference>
<evidence type="ECO:0000259" key="3">
    <source>
        <dbReference type="PROSITE" id="PS51293"/>
    </source>
</evidence>
<evidence type="ECO:0000313" key="4">
    <source>
        <dbReference type="Ensembl" id="ENSSFOP00015029299.2"/>
    </source>
</evidence>
<feature type="region of interest" description="Disordered" evidence="1">
    <location>
        <begin position="444"/>
        <end position="539"/>
    </location>
</feature>
<dbReference type="PANTHER" id="PTHR16124">
    <property type="entry name" value="MIS18-BINDING PROTEIN 1"/>
    <property type="match status" value="1"/>
</dbReference>
<keyword evidence="5" id="KW-1185">Reference proteome</keyword>